<dbReference type="GO" id="GO:0000140">
    <property type="term" value="F:acylglycerone-phosphate reductase (NADP+) activity"/>
    <property type="evidence" value="ECO:0007669"/>
    <property type="project" value="TreeGrafter"/>
</dbReference>
<dbReference type="PRINTS" id="PR00080">
    <property type="entry name" value="SDRFAMILY"/>
</dbReference>
<protein>
    <submittedName>
        <fullName evidence="4">NADPH-dependent 1-acyl dihydroxyacetone phosphate reductase</fullName>
    </submittedName>
</protein>
<dbReference type="GO" id="GO:0004806">
    <property type="term" value="F:triacylglycerol lipase activity"/>
    <property type="evidence" value="ECO:0007669"/>
    <property type="project" value="TreeGrafter"/>
</dbReference>
<accession>A0AAN9UJ10</accession>
<evidence type="ECO:0000256" key="1">
    <source>
        <dbReference type="ARBA" id="ARBA00006484"/>
    </source>
</evidence>
<dbReference type="AlphaFoldDB" id="A0AAN9UJ10"/>
<comment type="similarity">
    <text evidence="1 3">Belongs to the short-chain dehydrogenases/reductases (SDR) family.</text>
</comment>
<dbReference type="EMBL" id="JAKJXP020000087">
    <property type="protein sequence ID" value="KAK7747732.1"/>
    <property type="molecule type" value="Genomic_DNA"/>
</dbReference>
<dbReference type="Gene3D" id="3.40.50.720">
    <property type="entry name" value="NAD(P)-binding Rossmann-like Domain"/>
    <property type="match status" value="1"/>
</dbReference>
<evidence type="ECO:0000313" key="5">
    <source>
        <dbReference type="Proteomes" id="UP001320420"/>
    </source>
</evidence>
<evidence type="ECO:0000256" key="2">
    <source>
        <dbReference type="ARBA" id="ARBA00023002"/>
    </source>
</evidence>
<comment type="caution">
    <text evidence="4">The sequence shown here is derived from an EMBL/GenBank/DDBJ whole genome shotgun (WGS) entry which is preliminary data.</text>
</comment>
<proteinExistence type="inferred from homology"/>
<evidence type="ECO:0000256" key="3">
    <source>
        <dbReference type="RuleBase" id="RU000363"/>
    </source>
</evidence>
<dbReference type="InterPro" id="IPR036291">
    <property type="entry name" value="NAD(P)-bd_dom_sf"/>
</dbReference>
<dbReference type="Pfam" id="PF00106">
    <property type="entry name" value="adh_short"/>
    <property type="match status" value="1"/>
</dbReference>
<dbReference type="GO" id="GO:0019433">
    <property type="term" value="P:triglyceride catabolic process"/>
    <property type="evidence" value="ECO:0007669"/>
    <property type="project" value="TreeGrafter"/>
</dbReference>
<dbReference type="SUPFAM" id="SSF51735">
    <property type="entry name" value="NAD(P)-binding Rossmann-fold domains"/>
    <property type="match status" value="1"/>
</dbReference>
<name>A0AAN9UJ10_9PEZI</name>
<organism evidence="4 5">
    <name type="scientific">Diatrype stigma</name>
    <dbReference type="NCBI Taxonomy" id="117547"/>
    <lineage>
        <taxon>Eukaryota</taxon>
        <taxon>Fungi</taxon>
        <taxon>Dikarya</taxon>
        <taxon>Ascomycota</taxon>
        <taxon>Pezizomycotina</taxon>
        <taxon>Sordariomycetes</taxon>
        <taxon>Xylariomycetidae</taxon>
        <taxon>Xylariales</taxon>
        <taxon>Diatrypaceae</taxon>
        <taxon>Diatrype</taxon>
    </lineage>
</organism>
<dbReference type="InterPro" id="IPR002347">
    <property type="entry name" value="SDR_fam"/>
</dbReference>
<dbReference type="PANTHER" id="PTHR44169">
    <property type="entry name" value="NADPH-DEPENDENT 1-ACYLDIHYDROXYACETONE PHOSPHATE REDUCTASE"/>
    <property type="match status" value="1"/>
</dbReference>
<sequence>MPPPPQKKRSVLITGCSEGGIGAALAAEFDRRGCRVFATARDVTRMAALARAHPDIRLLALDVTSDASIAAAVAAVGAELTKGEGEDGGDGAAGPGLDILVNNAGVNHVMPFADCAAADLRRVVETNLIGALVVTHAFLPLLLLAAENNKNTSNKESGGGGGPVVASVGSVNEVFHPPYQAAYNASKAAVHAAARSLRVELAPLGVRLVTLVTGSVRSRLFDNAPTRLPEGSLYGALREPIEGRAFLKNARWVEPEAYARRAVGELLRDRPRRSVWAGGLATVAWVLSWLGWEGMLDWVMIKGNHLDKIKI</sequence>
<dbReference type="GO" id="GO:0005811">
    <property type="term" value="C:lipid droplet"/>
    <property type="evidence" value="ECO:0007669"/>
    <property type="project" value="TreeGrafter"/>
</dbReference>
<gene>
    <name evidence="4" type="primary">AYR1_3</name>
    <name evidence="4" type="ORF">SLS62_008876</name>
</gene>
<reference evidence="4 5" key="1">
    <citation type="submission" date="2024-02" db="EMBL/GenBank/DDBJ databases">
        <title>De novo assembly and annotation of 12 fungi associated with fruit tree decline syndrome in Ontario, Canada.</title>
        <authorList>
            <person name="Sulman M."/>
            <person name="Ellouze W."/>
            <person name="Ilyukhin E."/>
        </authorList>
    </citation>
    <scope>NUCLEOTIDE SEQUENCE [LARGE SCALE GENOMIC DNA]</scope>
    <source>
        <strain evidence="4 5">M11/M66-122</strain>
    </source>
</reference>
<keyword evidence="2" id="KW-0560">Oxidoreductase</keyword>
<dbReference type="Proteomes" id="UP001320420">
    <property type="component" value="Unassembled WGS sequence"/>
</dbReference>
<evidence type="ECO:0000313" key="4">
    <source>
        <dbReference type="EMBL" id="KAK7747732.1"/>
    </source>
</evidence>
<dbReference type="GO" id="GO:0005783">
    <property type="term" value="C:endoplasmic reticulum"/>
    <property type="evidence" value="ECO:0007669"/>
    <property type="project" value="TreeGrafter"/>
</dbReference>
<keyword evidence="5" id="KW-1185">Reference proteome</keyword>
<dbReference type="PRINTS" id="PR00081">
    <property type="entry name" value="GDHRDH"/>
</dbReference>
<dbReference type="GO" id="GO:0006654">
    <property type="term" value="P:phosphatidic acid biosynthetic process"/>
    <property type="evidence" value="ECO:0007669"/>
    <property type="project" value="TreeGrafter"/>
</dbReference>
<dbReference type="PANTHER" id="PTHR44169:SF6">
    <property type="entry name" value="NADPH-DEPENDENT 1-ACYLDIHYDROXYACETONE PHOSPHATE REDUCTASE"/>
    <property type="match status" value="1"/>
</dbReference>